<feature type="compositionally biased region" description="Polar residues" evidence="1">
    <location>
        <begin position="79"/>
        <end position="95"/>
    </location>
</feature>
<proteinExistence type="predicted"/>
<protein>
    <recommendedName>
        <fullName evidence="5">DUF5666 domain-containing protein</fullName>
    </recommendedName>
</protein>
<reference evidence="3 4" key="1">
    <citation type="journal article" date="2017" name="Gigascience">
        <title>Draft genome of the honey bee ectoparasitic mite, Tropilaelaps mercedesae, is shaped by the parasitic life history.</title>
        <authorList>
            <person name="Dong X."/>
            <person name="Armstrong S.D."/>
            <person name="Xia D."/>
            <person name="Makepeace B.L."/>
            <person name="Darby A.C."/>
            <person name="Kadowaki T."/>
        </authorList>
    </citation>
    <scope>NUCLEOTIDE SEQUENCE [LARGE SCALE GENOMIC DNA]</scope>
    <source>
        <strain evidence="3">Wuxi-XJTLU</strain>
    </source>
</reference>
<dbReference type="AlphaFoldDB" id="A0A1V9XC30"/>
<evidence type="ECO:0000313" key="3">
    <source>
        <dbReference type="EMBL" id="OQR71100.1"/>
    </source>
</evidence>
<feature type="region of interest" description="Disordered" evidence="1">
    <location>
        <begin position="68"/>
        <end position="96"/>
    </location>
</feature>
<accession>A0A1V9XC30</accession>
<evidence type="ECO:0000313" key="4">
    <source>
        <dbReference type="Proteomes" id="UP000192247"/>
    </source>
</evidence>
<comment type="caution">
    <text evidence="3">The sequence shown here is derived from an EMBL/GenBank/DDBJ whole genome shotgun (WGS) entry which is preliminary data.</text>
</comment>
<organism evidence="3 4">
    <name type="scientific">Tropilaelaps mercedesae</name>
    <dbReference type="NCBI Taxonomy" id="418985"/>
    <lineage>
        <taxon>Eukaryota</taxon>
        <taxon>Metazoa</taxon>
        <taxon>Ecdysozoa</taxon>
        <taxon>Arthropoda</taxon>
        <taxon>Chelicerata</taxon>
        <taxon>Arachnida</taxon>
        <taxon>Acari</taxon>
        <taxon>Parasitiformes</taxon>
        <taxon>Mesostigmata</taxon>
        <taxon>Gamasina</taxon>
        <taxon>Dermanyssoidea</taxon>
        <taxon>Laelapidae</taxon>
        <taxon>Tropilaelaps</taxon>
    </lineage>
</organism>
<evidence type="ECO:0000256" key="2">
    <source>
        <dbReference type="SAM" id="SignalP"/>
    </source>
</evidence>
<name>A0A1V9XC30_9ACAR</name>
<gene>
    <name evidence="3" type="ORF">BIW11_01564</name>
</gene>
<feature type="compositionally biased region" description="Gly residues" evidence="1">
    <location>
        <begin position="68"/>
        <end position="77"/>
    </location>
</feature>
<feature type="signal peptide" evidence="2">
    <location>
        <begin position="1"/>
        <end position="16"/>
    </location>
</feature>
<feature type="chain" id="PRO_5013026195" description="DUF5666 domain-containing protein" evidence="2">
    <location>
        <begin position="17"/>
        <end position="138"/>
    </location>
</feature>
<dbReference type="Proteomes" id="UP000192247">
    <property type="component" value="Unassembled WGS sequence"/>
</dbReference>
<evidence type="ECO:0008006" key="5">
    <source>
        <dbReference type="Google" id="ProtNLM"/>
    </source>
</evidence>
<dbReference type="EMBL" id="MNPL01015349">
    <property type="protein sequence ID" value="OQR71100.1"/>
    <property type="molecule type" value="Genomic_DNA"/>
</dbReference>
<evidence type="ECO:0000256" key="1">
    <source>
        <dbReference type="SAM" id="MobiDB-lite"/>
    </source>
</evidence>
<keyword evidence="2" id="KW-0732">Signal</keyword>
<keyword evidence="4" id="KW-1185">Reference proteome</keyword>
<dbReference type="InParanoid" id="A0A1V9XC30"/>
<sequence length="138" mass="13214">MKTFVVVATIVTVASAGFLGGGGGDGHGGGHGGDFGGGHGGGSSVDEDGAALSAVGLARLLGGGASHGHLASGGGGASYTISGPTQEIKSSSSRKVPQVAAEAAMEVGSRVTVQVVGSRAPALEDGRSDPWRLSGIFL</sequence>